<name>A0AAD6IB02_PENCN</name>
<dbReference type="Proteomes" id="UP001219568">
    <property type="component" value="Unassembled WGS sequence"/>
</dbReference>
<comment type="caution">
    <text evidence="1">The sequence shown here is derived from an EMBL/GenBank/DDBJ whole genome shotgun (WGS) entry which is preliminary data.</text>
</comment>
<organism evidence="1 2">
    <name type="scientific">Penicillium canescens</name>
    <dbReference type="NCBI Taxonomy" id="5083"/>
    <lineage>
        <taxon>Eukaryota</taxon>
        <taxon>Fungi</taxon>
        <taxon>Dikarya</taxon>
        <taxon>Ascomycota</taxon>
        <taxon>Pezizomycotina</taxon>
        <taxon>Eurotiomycetes</taxon>
        <taxon>Eurotiomycetidae</taxon>
        <taxon>Eurotiales</taxon>
        <taxon>Aspergillaceae</taxon>
        <taxon>Penicillium</taxon>
    </lineage>
</organism>
<evidence type="ECO:0000313" key="1">
    <source>
        <dbReference type="EMBL" id="KAJ6041303.1"/>
    </source>
</evidence>
<reference evidence="1" key="1">
    <citation type="journal article" date="2023" name="IMA Fungus">
        <title>Comparative genomic study of the Penicillium genus elucidates a diverse pangenome and 15 lateral gene transfer events.</title>
        <authorList>
            <person name="Petersen C."/>
            <person name="Sorensen T."/>
            <person name="Nielsen M.R."/>
            <person name="Sondergaard T.E."/>
            <person name="Sorensen J.L."/>
            <person name="Fitzpatrick D.A."/>
            <person name="Frisvad J.C."/>
            <person name="Nielsen K.L."/>
        </authorList>
    </citation>
    <scope>NUCLEOTIDE SEQUENCE</scope>
    <source>
        <strain evidence="1">IBT 15450</strain>
    </source>
</reference>
<sequence>MSIPRGGGNLQLWGARQQEVCVPPSNPSAPHQSTALYLVSRPLPKNVSTIQFEIISRDQGWGNPHDGLWSWFEVSILGSLAEQTTAEFHDLSDPAHVRPTPEEFGELIQDQGLYFKDIPSRTTQSSSQVSMTIIANAIRRHWQHHALTWRRGSDDETADHFLDLLEEGDRLCIWARAQAWHLGQLTSSKEMLMS</sequence>
<accession>A0AAD6IB02</accession>
<protein>
    <submittedName>
        <fullName evidence="1">Uncharacterized protein</fullName>
    </submittedName>
</protein>
<dbReference type="AlphaFoldDB" id="A0AAD6IB02"/>
<reference evidence="1" key="2">
    <citation type="submission" date="2023-01" db="EMBL/GenBank/DDBJ databases">
        <authorList>
            <person name="Petersen C."/>
        </authorList>
    </citation>
    <scope>NUCLEOTIDE SEQUENCE</scope>
    <source>
        <strain evidence="1">IBT 15450</strain>
    </source>
</reference>
<gene>
    <name evidence="1" type="ORF">N7460_006693</name>
</gene>
<proteinExistence type="predicted"/>
<evidence type="ECO:0000313" key="2">
    <source>
        <dbReference type="Proteomes" id="UP001219568"/>
    </source>
</evidence>
<dbReference type="EMBL" id="JAQJZL010000005">
    <property type="protein sequence ID" value="KAJ6041303.1"/>
    <property type="molecule type" value="Genomic_DNA"/>
</dbReference>
<keyword evidence="2" id="KW-1185">Reference proteome</keyword>